<comment type="caution">
    <text evidence="1">The sequence shown here is derived from an EMBL/GenBank/DDBJ whole genome shotgun (WGS) entry which is preliminary data.</text>
</comment>
<dbReference type="Proteomes" id="UP000789706">
    <property type="component" value="Unassembled WGS sequence"/>
</dbReference>
<name>A0A9N9DVB0_9GLOM</name>
<reference evidence="1" key="1">
    <citation type="submission" date="2021-06" db="EMBL/GenBank/DDBJ databases">
        <authorList>
            <person name="Kallberg Y."/>
            <person name="Tangrot J."/>
            <person name="Rosling A."/>
        </authorList>
    </citation>
    <scope>NUCLEOTIDE SEQUENCE</scope>
    <source>
        <strain evidence="1">AZ414A</strain>
    </source>
</reference>
<organism evidence="1 2">
    <name type="scientific">Diversispora eburnea</name>
    <dbReference type="NCBI Taxonomy" id="1213867"/>
    <lineage>
        <taxon>Eukaryota</taxon>
        <taxon>Fungi</taxon>
        <taxon>Fungi incertae sedis</taxon>
        <taxon>Mucoromycota</taxon>
        <taxon>Glomeromycotina</taxon>
        <taxon>Glomeromycetes</taxon>
        <taxon>Diversisporales</taxon>
        <taxon>Diversisporaceae</taxon>
        <taxon>Diversispora</taxon>
    </lineage>
</organism>
<sequence>NTLESLAKISGIVTDWDIYVPSVLFAYRTAKQATTKIEPFYL</sequence>
<feature type="non-terminal residue" evidence="1">
    <location>
        <position position="1"/>
    </location>
</feature>
<feature type="non-terminal residue" evidence="1">
    <location>
        <position position="42"/>
    </location>
</feature>
<gene>
    <name evidence="1" type="ORF">DEBURN_LOCUS11409</name>
</gene>
<proteinExistence type="predicted"/>
<dbReference type="OrthoDB" id="2272258at2759"/>
<dbReference type="AlphaFoldDB" id="A0A9N9DVB0"/>
<dbReference type="EMBL" id="CAJVPK010006185">
    <property type="protein sequence ID" value="CAG8649321.1"/>
    <property type="molecule type" value="Genomic_DNA"/>
</dbReference>
<evidence type="ECO:0000313" key="1">
    <source>
        <dbReference type="EMBL" id="CAG8649321.1"/>
    </source>
</evidence>
<accession>A0A9N9DVB0</accession>
<evidence type="ECO:0000313" key="2">
    <source>
        <dbReference type="Proteomes" id="UP000789706"/>
    </source>
</evidence>
<protein>
    <submittedName>
        <fullName evidence="1">486_t:CDS:1</fullName>
    </submittedName>
</protein>
<keyword evidence="2" id="KW-1185">Reference proteome</keyword>